<feature type="domain" description="EamA" evidence="2">
    <location>
        <begin position="14"/>
        <end position="146"/>
    </location>
</feature>
<keyword evidence="4" id="KW-1185">Reference proteome</keyword>
<comment type="caution">
    <text evidence="3">The sequence shown here is derived from an EMBL/GenBank/DDBJ whole genome shotgun (WGS) entry which is preliminary data.</text>
</comment>
<feature type="transmembrane region" description="Helical" evidence="1">
    <location>
        <begin position="156"/>
        <end position="173"/>
    </location>
</feature>
<dbReference type="Proteomes" id="UP000727907">
    <property type="component" value="Unassembled WGS sequence"/>
</dbReference>
<evidence type="ECO:0000313" key="4">
    <source>
        <dbReference type="Proteomes" id="UP000727907"/>
    </source>
</evidence>
<proteinExistence type="predicted"/>
<evidence type="ECO:0000259" key="2">
    <source>
        <dbReference type="Pfam" id="PF00892"/>
    </source>
</evidence>
<feature type="transmembrane region" description="Helical" evidence="1">
    <location>
        <begin position="132"/>
        <end position="150"/>
    </location>
</feature>
<feature type="transmembrane region" description="Helical" evidence="1">
    <location>
        <begin position="185"/>
        <end position="206"/>
    </location>
</feature>
<feature type="transmembrane region" description="Helical" evidence="1">
    <location>
        <begin position="269"/>
        <end position="286"/>
    </location>
</feature>
<keyword evidence="1" id="KW-0472">Membrane</keyword>
<keyword evidence="1" id="KW-1133">Transmembrane helix</keyword>
<feature type="transmembrane region" description="Helical" evidence="1">
    <location>
        <begin position="101"/>
        <end position="120"/>
    </location>
</feature>
<organism evidence="3 4">
    <name type="scientific">Reyranella humidisoli</name>
    <dbReference type="NCBI Taxonomy" id="2849149"/>
    <lineage>
        <taxon>Bacteria</taxon>
        <taxon>Pseudomonadati</taxon>
        <taxon>Pseudomonadota</taxon>
        <taxon>Alphaproteobacteria</taxon>
        <taxon>Hyphomicrobiales</taxon>
        <taxon>Reyranellaceae</taxon>
        <taxon>Reyranella</taxon>
    </lineage>
</organism>
<feature type="transmembrane region" description="Helical" evidence="1">
    <location>
        <begin position="79"/>
        <end position="95"/>
    </location>
</feature>
<name>A0ABS6IPX5_9HYPH</name>
<dbReference type="PANTHER" id="PTHR22911">
    <property type="entry name" value="ACYL-MALONYL CONDENSING ENZYME-RELATED"/>
    <property type="match status" value="1"/>
</dbReference>
<dbReference type="RefSeq" id="WP_216965143.1">
    <property type="nucleotide sequence ID" value="NZ_JAHOPB010000002.1"/>
</dbReference>
<dbReference type="EMBL" id="JAHOPB010000002">
    <property type="protein sequence ID" value="MBU8876388.1"/>
    <property type="molecule type" value="Genomic_DNA"/>
</dbReference>
<protein>
    <submittedName>
        <fullName evidence="3">DMT family transporter</fullName>
    </submittedName>
</protein>
<evidence type="ECO:0000313" key="3">
    <source>
        <dbReference type="EMBL" id="MBU8876388.1"/>
    </source>
</evidence>
<keyword evidence="1" id="KW-0812">Transmembrane</keyword>
<feature type="transmembrane region" description="Helical" evidence="1">
    <location>
        <begin position="239"/>
        <end position="263"/>
    </location>
</feature>
<reference evidence="3 4" key="1">
    <citation type="submission" date="2021-06" db="EMBL/GenBank/DDBJ databases">
        <authorList>
            <person name="Lee D.H."/>
        </authorList>
    </citation>
    <scope>NUCLEOTIDE SEQUENCE [LARGE SCALE GENOMIC DNA]</scope>
    <source>
        <strain evidence="3 4">MMS21-HV4-11</strain>
    </source>
</reference>
<gene>
    <name evidence="3" type="ORF">KQ910_21625</name>
</gene>
<feature type="transmembrane region" description="Helical" evidence="1">
    <location>
        <begin position="212"/>
        <end position="232"/>
    </location>
</feature>
<dbReference type="PANTHER" id="PTHR22911:SF103">
    <property type="entry name" value="BLR2811 PROTEIN"/>
    <property type="match status" value="1"/>
</dbReference>
<evidence type="ECO:0000256" key="1">
    <source>
        <dbReference type="SAM" id="Phobius"/>
    </source>
</evidence>
<feature type="transmembrane region" description="Helical" evidence="1">
    <location>
        <begin position="45"/>
        <end position="67"/>
    </location>
</feature>
<dbReference type="Pfam" id="PF00892">
    <property type="entry name" value="EamA"/>
    <property type="match status" value="2"/>
</dbReference>
<dbReference type="InterPro" id="IPR000620">
    <property type="entry name" value="EamA_dom"/>
</dbReference>
<feature type="transmembrane region" description="Helical" evidence="1">
    <location>
        <begin position="12"/>
        <end position="33"/>
    </location>
</feature>
<accession>A0ABS6IPX5</accession>
<sequence length="299" mass="32842">MTAKAPPPTDRILRAILSIIFSVLCFSVLNAMSKTLSQTYPVIEVIWGRYVFAFVFMMAIFLPRAGLALFRWHNVPSQVVRGLLLFFSSFLYFHGIVDMPLASAASISLTSPLIVTALSAKFLGEPVGPKRWAAVMVGFVGALIVVRPGSAHFEWHSLWIVGSTISSSLYQLFSRRYGQAERPDASATMATIVGTAVALPMLPLEWVTPTLGWHWVLFVGMGIMAGVGHYFLTIAYSQAPAAVVAPFNYVQLLGAALLGYLVFGDFPDFWTWIGAGVIICSGLYLGHIERQRHRALVKK</sequence>
<feature type="domain" description="EamA" evidence="2">
    <location>
        <begin position="157"/>
        <end position="281"/>
    </location>
</feature>